<comment type="caution">
    <text evidence="8">The sequence shown here is derived from an EMBL/GenBank/DDBJ whole genome shotgun (WGS) entry which is preliminary data.</text>
</comment>
<keyword evidence="5" id="KW-0067">ATP-binding</keyword>
<keyword evidence="9" id="KW-1185">Reference proteome</keyword>
<dbReference type="InterPro" id="IPR008271">
    <property type="entry name" value="Ser/Thr_kinase_AS"/>
</dbReference>
<dbReference type="SUPFAM" id="SSF56112">
    <property type="entry name" value="Protein kinase-like (PK-like)"/>
    <property type="match status" value="1"/>
</dbReference>
<reference evidence="8" key="1">
    <citation type="submission" date="2023-07" db="EMBL/GenBank/DDBJ databases">
        <authorList>
            <person name="Stuckert A."/>
        </authorList>
    </citation>
    <scope>NUCLEOTIDE SEQUENCE</scope>
</reference>
<keyword evidence="2" id="KW-0808">Transferase</keyword>
<keyword evidence="3" id="KW-0547">Nucleotide-binding</keyword>
<proteinExistence type="predicted"/>
<keyword evidence="1" id="KW-0723">Serine/threonine-protein kinase</keyword>
<dbReference type="Gene3D" id="1.10.510.10">
    <property type="entry name" value="Transferase(Phosphotransferase) domain 1"/>
    <property type="match status" value="1"/>
</dbReference>
<evidence type="ECO:0000313" key="8">
    <source>
        <dbReference type="EMBL" id="CAJ0965541.1"/>
    </source>
</evidence>
<keyword evidence="4" id="KW-0418">Kinase</keyword>
<dbReference type="PROSITE" id="PS00108">
    <property type="entry name" value="PROTEIN_KINASE_ST"/>
    <property type="match status" value="1"/>
</dbReference>
<dbReference type="SMART" id="SM00220">
    <property type="entry name" value="S_TKc"/>
    <property type="match status" value="1"/>
</dbReference>
<gene>
    <name evidence="8" type="ORF">RIMI_LOCUS20393819</name>
</gene>
<name>A0ABN9MJ44_9NEOB</name>
<accession>A0ABN9MJ44</accession>
<evidence type="ECO:0000313" key="9">
    <source>
        <dbReference type="Proteomes" id="UP001176940"/>
    </source>
</evidence>
<feature type="domain" description="AGC-kinase C-terminal" evidence="7">
    <location>
        <begin position="249"/>
        <end position="318"/>
    </location>
</feature>
<evidence type="ECO:0000256" key="2">
    <source>
        <dbReference type="ARBA" id="ARBA00022679"/>
    </source>
</evidence>
<evidence type="ECO:0000256" key="3">
    <source>
        <dbReference type="ARBA" id="ARBA00022741"/>
    </source>
</evidence>
<evidence type="ECO:0000259" key="7">
    <source>
        <dbReference type="PROSITE" id="PS51285"/>
    </source>
</evidence>
<dbReference type="PROSITE" id="PS51285">
    <property type="entry name" value="AGC_KINASE_CTER"/>
    <property type="match status" value="1"/>
</dbReference>
<dbReference type="Pfam" id="PF00069">
    <property type="entry name" value="Pkinase"/>
    <property type="match status" value="1"/>
</dbReference>
<dbReference type="PANTHER" id="PTHR24351">
    <property type="entry name" value="RIBOSOMAL PROTEIN S6 KINASE"/>
    <property type="match status" value="1"/>
</dbReference>
<evidence type="ECO:0000259" key="6">
    <source>
        <dbReference type="PROSITE" id="PS50011"/>
    </source>
</evidence>
<dbReference type="EMBL" id="CAUEEQ010068123">
    <property type="protein sequence ID" value="CAJ0965541.1"/>
    <property type="molecule type" value="Genomic_DNA"/>
</dbReference>
<evidence type="ECO:0000256" key="4">
    <source>
        <dbReference type="ARBA" id="ARBA00022777"/>
    </source>
</evidence>
<dbReference type="PROSITE" id="PS50011">
    <property type="entry name" value="PROTEIN_KINASE_DOM"/>
    <property type="match status" value="1"/>
</dbReference>
<organism evidence="8 9">
    <name type="scientific">Ranitomeya imitator</name>
    <name type="common">mimic poison frog</name>
    <dbReference type="NCBI Taxonomy" id="111125"/>
    <lineage>
        <taxon>Eukaryota</taxon>
        <taxon>Metazoa</taxon>
        <taxon>Chordata</taxon>
        <taxon>Craniata</taxon>
        <taxon>Vertebrata</taxon>
        <taxon>Euteleostomi</taxon>
        <taxon>Amphibia</taxon>
        <taxon>Batrachia</taxon>
        <taxon>Anura</taxon>
        <taxon>Neobatrachia</taxon>
        <taxon>Hyloidea</taxon>
        <taxon>Dendrobatidae</taxon>
        <taxon>Dendrobatinae</taxon>
        <taxon>Ranitomeya</taxon>
    </lineage>
</organism>
<dbReference type="Gene3D" id="3.30.200.20">
    <property type="entry name" value="Phosphorylase Kinase, domain 1"/>
    <property type="match status" value="1"/>
</dbReference>
<dbReference type="InterPro" id="IPR011009">
    <property type="entry name" value="Kinase-like_dom_sf"/>
</dbReference>
<sequence>MPLYSPCDAADSKPITAMPFSKMVVLAVDKYTRQQFAVKVITKRNLLAEGEERAMVERRVLQLASGSPFLLHGTFAFQTKELVLLGMEYVTCGEFHHLLMRKGCLDVPSARFYAAELVCGIQHLHSKGIIHRDLKPSNILVAATGHIKIADFGLALENIYGDRTATEYAGTPGFMAPEMLAADEYNAGVDWYAFGIILNIMITSRSKYHRGLFSASSKEAKDIIKKLLREDPARRLGVNGNIRAHRFFQRIDWDSVESLRMCPPHVPVPPSNIQRGSRPFNLQILEAAEANNSALSADHQALFTGFSFTNISWKTPNHPLAL</sequence>
<dbReference type="InterPro" id="IPR000719">
    <property type="entry name" value="Prot_kinase_dom"/>
</dbReference>
<feature type="domain" description="Protein kinase" evidence="6">
    <location>
        <begin position="1"/>
        <end position="248"/>
    </location>
</feature>
<dbReference type="Proteomes" id="UP001176940">
    <property type="component" value="Unassembled WGS sequence"/>
</dbReference>
<dbReference type="InterPro" id="IPR000961">
    <property type="entry name" value="AGC-kinase_C"/>
</dbReference>
<evidence type="ECO:0000256" key="1">
    <source>
        <dbReference type="ARBA" id="ARBA00022527"/>
    </source>
</evidence>
<protein>
    <submittedName>
        <fullName evidence="8">Uncharacterized protein</fullName>
    </submittedName>
</protein>
<evidence type="ECO:0000256" key="5">
    <source>
        <dbReference type="ARBA" id="ARBA00022840"/>
    </source>
</evidence>